<dbReference type="Gene3D" id="2.170.260.10">
    <property type="entry name" value="paz domain"/>
    <property type="match status" value="1"/>
</dbReference>
<dbReference type="Gene3D" id="3.40.50.2300">
    <property type="match status" value="1"/>
</dbReference>
<gene>
    <name evidence="6" type="ORF">TRITD_5Bv1G219160</name>
</gene>
<evidence type="ECO:0000259" key="5">
    <source>
        <dbReference type="PROSITE" id="PS50822"/>
    </source>
</evidence>
<feature type="compositionally biased region" description="Low complexity" evidence="3">
    <location>
        <begin position="126"/>
        <end position="137"/>
    </location>
</feature>
<dbReference type="CDD" id="cd02846">
    <property type="entry name" value="PAZ_argonaute_like"/>
    <property type="match status" value="1"/>
</dbReference>
<dbReference type="SMART" id="SM00950">
    <property type="entry name" value="Piwi"/>
    <property type="match status" value="1"/>
</dbReference>
<dbReference type="EMBL" id="LT934120">
    <property type="protein sequence ID" value="VAI38254.1"/>
    <property type="molecule type" value="Genomic_DNA"/>
</dbReference>
<dbReference type="SMART" id="SM00949">
    <property type="entry name" value="PAZ"/>
    <property type="match status" value="1"/>
</dbReference>
<feature type="compositionally biased region" description="Gly residues" evidence="3">
    <location>
        <begin position="1"/>
        <end position="36"/>
    </location>
</feature>
<protein>
    <submittedName>
        <fullName evidence="6">Uncharacterized protein</fullName>
    </submittedName>
</protein>
<feature type="region of interest" description="Disordered" evidence="3">
    <location>
        <begin position="119"/>
        <end position="144"/>
    </location>
</feature>
<evidence type="ECO:0000259" key="4">
    <source>
        <dbReference type="PROSITE" id="PS50821"/>
    </source>
</evidence>
<feature type="compositionally biased region" description="Pro residues" evidence="3">
    <location>
        <begin position="41"/>
        <end position="53"/>
    </location>
</feature>
<proteinExistence type="inferred from homology"/>
<dbReference type="Proteomes" id="UP000324705">
    <property type="component" value="Chromosome 5B"/>
</dbReference>
<dbReference type="InterPro" id="IPR036085">
    <property type="entry name" value="PAZ_dom_sf"/>
</dbReference>
<dbReference type="FunFam" id="3.40.50.2300:FF:000110">
    <property type="entry name" value="Argonaute 10"/>
    <property type="match status" value="1"/>
</dbReference>
<evidence type="ECO:0000313" key="7">
    <source>
        <dbReference type="Proteomes" id="UP000324705"/>
    </source>
</evidence>
<dbReference type="GO" id="GO:0003723">
    <property type="term" value="F:RNA binding"/>
    <property type="evidence" value="ECO:0007669"/>
    <property type="project" value="InterPro"/>
</dbReference>
<feature type="domain" description="Piwi" evidence="5">
    <location>
        <begin position="690"/>
        <end position="1011"/>
    </location>
</feature>
<dbReference type="FunFam" id="3.30.420.10:FF:000013">
    <property type="entry name" value="protein argonaute 10-like"/>
    <property type="match status" value="1"/>
</dbReference>
<dbReference type="SUPFAM" id="SSF53098">
    <property type="entry name" value="Ribonuclease H-like"/>
    <property type="match status" value="1"/>
</dbReference>
<dbReference type="InterPro" id="IPR036397">
    <property type="entry name" value="RNaseH_sf"/>
</dbReference>
<dbReference type="FunFam" id="2.170.260.10:FF:000001">
    <property type="entry name" value="Protein argonaute-2"/>
    <property type="match status" value="1"/>
</dbReference>
<dbReference type="InterPro" id="IPR032473">
    <property type="entry name" value="Argonaute_Mid_dom"/>
</dbReference>
<dbReference type="InterPro" id="IPR014811">
    <property type="entry name" value="ArgoL1"/>
</dbReference>
<dbReference type="CDD" id="cd04657">
    <property type="entry name" value="Piwi_ago-like"/>
    <property type="match status" value="1"/>
</dbReference>
<dbReference type="PANTHER" id="PTHR22891">
    <property type="entry name" value="EUKARYOTIC TRANSLATION INITIATION FACTOR 2C"/>
    <property type="match status" value="1"/>
</dbReference>
<dbReference type="Pfam" id="PF16488">
    <property type="entry name" value="ArgoL2"/>
    <property type="match status" value="1"/>
</dbReference>
<accession>A0A9R1AS53</accession>
<dbReference type="InterPro" id="IPR012337">
    <property type="entry name" value="RNaseH-like_sf"/>
</dbReference>
<keyword evidence="7" id="KW-1185">Reference proteome</keyword>
<dbReference type="InterPro" id="IPR032472">
    <property type="entry name" value="ArgoL2"/>
</dbReference>
<dbReference type="Pfam" id="PF16486">
    <property type="entry name" value="ArgoN"/>
    <property type="match status" value="1"/>
</dbReference>
<reference evidence="6 7" key="1">
    <citation type="submission" date="2017-09" db="EMBL/GenBank/DDBJ databases">
        <authorList>
            <consortium name="International Durum Wheat Genome Sequencing Consortium (IDWGSC)"/>
            <person name="Milanesi L."/>
        </authorList>
    </citation>
    <scope>NUCLEOTIDE SEQUENCE [LARGE SCALE GENOMIC DNA]</scope>
    <source>
        <strain evidence="7">cv. Svevo</strain>
    </source>
</reference>
<sequence>MAYRGGGGRGGGRGDQQYGGGRGAPAGGGRGGGRGPTGFVWPPPGAPSAPRPAGPAQYAPAVAVYHNPNATGPHQGAYQHGVVVRNPAPAPYAAVRAPSPTPVTIRAPSPTPATIRAPAPTPSPAARPFQPARVSAPAPAPPTPAAVAKELEQKLFVTETALAPPAAAAAAAVAATQPEEEKAPEVDLAPVSKKGLAHPARPGAGTVGKKVMIRANHFLVNVADNNLFHYDVSINPESKSRAVNREVLSELIKLHGKTSLGGKLPAYDGRKSLYTAGSLPFESEEFSVTLVDPEKKDKEKAEREYKITIRIAGRTDLYHLQQFLKGRQRDMPQETIQVLDVVLRESPSWNYVTVSRSFFSTTFGHRGDIGEGLECWRGYYQSLRPTQMGLSLNIDISATSFFKPVTVVQFVLEFLNLRDTSRPLTDRDRVKIKKALRGVRVETNHQEDQIRRYKITGITPVPMSQLIFPVDERGTRMSVVHYFMQRYNYNLQYTSWPCLQSGSDARPVYLPMEVCKIVEGQRYSKKLNDKQVTNILRATCQRPQQREQSIREYAEDKFAQEFGINVCSDLVSVPARVLPPPMLRYHDSGKEKTCAPSVGQWNMINKKMINGGIIDNWACVSFSRMRPEEVHRFCCDLIQMCNMTGMSVNPRPLVDNRSASPNHIENALRDVYRRTTEMLSKQGHEKQLQLLIVILPEVSGSYGKIKKVCETDLGIVSQCCLPRHAARPNKQYMENVALKINVKVGGRNTVLERAFVRNGIPFVSEVPTIIFGADVTHPPPGEDSASSIAAVVASMDWPEITKYRGLVSAQPHRQEIIEDLFSVSKDPQRGNVNGGMIRELLIAFRRKTGRRPERILFYRDGVSEGQFSHVLLHEMDAIRKACASLEEGYMPPVTFVVVQKRHHTRLFPEVHGRRDMTDKSGNILPGTVVDLMICHPTEFDFYLCSHAGIQGTSRPTHYHVLYDENHFTADALQSLTNNLCYTYARCTRAVSVVPPAYYAHLAAFRARYYVEGDSSDGGSTPGSSGQAAIAREGPVEVRQLPKIKDNVKDVMFYC</sequence>
<dbReference type="Pfam" id="PF02171">
    <property type="entry name" value="Piwi"/>
    <property type="match status" value="1"/>
</dbReference>
<dbReference type="SUPFAM" id="SSF101690">
    <property type="entry name" value="PAZ domain"/>
    <property type="match status" value="1"/>
</dbReference>
<dbReference type="Pfam" id="PF08699">
    <property type="entry name" value="ArgoL1"/>
    <property type="match status" value="1"/>
</dbReference>
<dbReference type="Pfam" id="PF02170">
    <property type="entry name" value="PAZ"/>
    <property type="match status" value="1"/>
</dbReference>
<dbReference type="InterPro" id="IPR032474">
    <property type="entry name" value="Argonaute_N"/>
</dbReference>
<dbReference type="InterPro" id="IPR003100">
    <property type="entry name" value="PAZ_dom"/>
</dbReference>
<evidence type="ECO:0000256" key="1">
    <source>
        <dbReference type="ARBA" id="ARBA00008201"/>
    </source>
</evidence>
<evidence type="ECO:0000256" key="2">
    <source>
        <dbReference type="ARBA" id="ARBA00023158"/>
    </source>
</evidence>
<dbReference type="Pfam" id="PF16487">
    <property type="entry name" value="ArgoMid"/>
    <property type="match status" value="1"/>
</dbReference>
<comment type="similarity">
    <text evidence="1">Belongs to the argonaute family. Ago subfamily.</text>
</comment>
<dbReference type="SMART" id="SM01163">
    <property type="entry name" value="DUF1785"/>
    <property type="match status" value="1"/>
</dbReference>
<evidence type="ECO:0000256" key="3">
    <source>
        <dbReference type="SAM" id="MobiDB-lite"/>
    </source>
</evidence>
<dbReference type="Gramene" id="TRITD5Bv1G219160.3">
    <property type="protein sequence ID" value="TRITD5Bv1G219160.3"/>
    <property type="gene ID" value="TRITD5Bv1G219160"/>
</dbReference>
<keyword evidence="2" id="KW-0943">RNA-mediated gene silencing</keyword>
<dbReference type="InterPro" id="IPR045246">
    <property type="entry name" value="Piwi_ago-like"/>
</dbReference>
<dbReference type="PROSITE" id="PS50822">
    <property type="entry name" value="PIWI"/>
    <property type="match status" value="1"/>
</dbReference>
<dbReference type="GO" id="GO:0031047">
    <property type="term" value="P:regulatory ncRNA-mediated gene silencing"/>
    <property type="evidence" value="ECO:0007669"/>
    <property type="project" value="UniProtKB-KW"/>
</dbReference>
<feature type="region of interest" description="Disordered" evidence="3">
    <location>
        <begin position="1"/>
        <end position="56"/>
    </location>
</feature>
<organism evidence="6 7">
    <name type="scientific">Triticum turgidum subsp. durum</name>
    <name type="common">Durum wheat</name>
    <name type="synonym">Triticum durum</name>
    <dbReference type="NCBI Taxonomy" id="4567"/>
    <lineage>
        <taxon>Eukaryota</taxon>
        <taxon>Viridiplantae</taxon>
        <taxon>Streptophyta</taxon>
        <taxon>Embryophyta</taxon>
        <taxon>Tracheophyta</taxon>
        <taxon>Spermatophyta</taxon>
        <taxon>Magnoliopsida</taxon>
        <taxon>Liliopsida</taxon>
        <taxon>Poales</taxon>
        <taxon>Poaceae</taxon>
        <taxon>BOP clade</taxon>
        <taxon>Pooideae</taxon>
        <taxon>Triticodae</taxon>
        <taxon>Triticeae</taxon>
        <taxon>Triticinae</taxon>
        <taxon>Triticum</taxon>
    </lineage>
</organism>
<dbReference type="Gene3D" id="3.30.420.10">
    <property type="entry name" value="Ribonuclease H-like superfamily/Ribonuclease H"/>
    <property type="match status" value="1"/>
</dbReference>
<name>A0A9R1AS53_TRITD</name>
<dbReference type="InterPro" id="IPR003165">
    <property type="entry name" value="Piwi"/>
</dbReference>
<dbReference type="OMA" id="RVRITHI"/>
<feature type="domain" description="PAZ" evidence="4">
    <location>
        <begin position="406"/>
        <end position="519"/>
    </location>
</feature>
<dbReference type="PROSITE" id="PS50821">
    <property type="entry name" value="PAZ"/>
    <property type="match status" value="1"/>
</dbReference>
<dbReference type="AlphaFoldDB" id="A0A9R1AS53"/>
<evidence type="ECO:0000313" key="6">
    <source>
        <dbReference type="EMBL" id="VAI38254.1"/>
    </source>
</evidence>